<dbReference type="Gene3D" id="2.60.120.650">
    <property type="entry name" value="Cupin"/>
    <property type="match status" value="1"/>
</dbReference>
<dbReference type="Gene3D" id="3.10.330.70">
    <property type="match status" value="1"/>
</dbReference>
<dbReference type="SMART" id="SM00558">
    <property type="entry name" value="JmjC"/>
    <property type="match status" value="1"/>
</dbReference>
<dbReference type="GO" id="GO:0010468">
    <property type="term" value="P:regulation of gene expression"/>
    <property type="evidence" value="ECO:0007669"/>
    <property type="project" value="TreeGrafter"/>
</dbReference>
<keyword evidence="9" id="KW-0560">Oxidoreductase</keyword>
<evidence type="ECO:0000256" key="16">
    <source>
        <dbReference type="SAM" id="MobiDB-lite"/>
    </source>
</evidence>
<dbReference type="CDD" id="cd20392">
    <property type="entry name" value="Tudor_JMJD2_rpt2"/>
    <property type="match status" value="1"/>
</dbReference>
<dbReference type="FunFam" id="2.60.120.650:FF:000048">
    <property type="entry name" value="Lysine-specific demethylase 4A"/>
    <property type="match status" value="1"/>
</dbReference>
<feature type="compositionally biased region" description="Basic residues" evidence="16">
    <location>
        <begin position="456"/>
        <end position="465"/>
    </location>
</feature>
<evidence type="ECO:0000256" key="2">
    <source>
        <dbReference type="ARBA" id="ARBA00009711"/>
    </source>
</evidence>
<dbReference type="Pfam" id="PF13831">
    <property type="entry name" value="PHD_2"/>
    <property type="match status" value="1"/>
</dbReference>
<dbReference type="SUPFAM" id="SSF51197">
    <property type="entry name" value="Clavaminate synthase-like"/>
    <property type="match status" value="1"/>
</dbReference>
<dbReference type="OMA" id="VHEGCYP"/>
<evidence type="ECO:0000256" key="7">
    <source>
        <dbReference type="ARBA" id="ARBA00022853"/>
    </source>
</evidence>
<comment type="cofactor">
    <cofactor evidence="1">
        <name>Fe(2+)</name>
        <dbReference type="ChEBI" id="CHEBI:29033"/>
    </cofactor>
</comment>
<protein>
    <recommendedName>
        <fullName evidence="3">[histone H3]-trimethyl-L-lysine(9) demethylase</fullName>
        <ecNumber evidence="3">1.14.11.66</ecNumber>
    </recommendedName>
</protein>
<evidence type="ECO:0000256" key="11">
    <source>
        <dbReference type="ARBA" id="ARBA00023015"/>
    </source>
</evidence>
<dbReference type="OrthoDB" id="9547406at2759"/>
<evidence type="ECO:0000313" key="20">
    <source>
        <dbReference type="EnsemblMetazoa" id="tetur07g05700.1"/>
    </source>
</evidence>
<dbReference type="InterPro" id="IPR034732">
    <property type="entry name" value="EPHD"/>
</dbReference>
<dbReference type="InterPro" id="IPR001965">
    <property type="entry name" value="Znf_PHD"/>
</dbReference>
<evidence type="ECO:0000256" key="13">
    <source>
        <dbReference type="ARBA" id="ARBA00023242"/>
    </source>
</evidence>
<proteinExistence type="inferred from homology"/>
<dbReference type="HOGENOM" id="CLU_1612940_0_0_1"/>
<evidence type="ECO:0000256" key="15">
    <source>
        <dbReference type="ARBA" id="ARBA00053408"/>
    </source>
</evidence>
<keyword evidence="4" id="KW-0479">Metal-binding</keyword>
<keyword evidence="11" id="KW-0805">Transcription regulation</keyword>
<evidence type="ECO:0000256" key="1">
    <source>
        <dbReference type="ARBA" id="ARBA00001954"/>
    </source>
</evidence>
<dbReference type="eggNOG" id="KOG0958">
    <property type="taxonomic scope" value="Eukaryota"/>
</dbReference>
<reference evidence="20" key="2">
    <citation type="submission" date="2015-06" db="UniProtKB">
        <authorList>
            <consortium name="EnsemblMetazoa"/>
        </authorList>
    </citation>
    <scope>IDENTIFICATION</scope>
</reference>
<comment type="similarity">
    <text evidence="2">Belongs to the JHDM3 histone demethylase family.</text>
</comment>
<evidence type="ECO:0000256" key="3">
    <source>
        <dbReference type="ARBA" id="ARBA00012900"/>
    </source>
</evidence>
<dbReference type="STRING" id="32264.T1K9P6"/>
<organism evidence="20 21">
    <name type="scientific">Tetranychus urticae</name>
    <name type="common">Two-spotted spider mite</name>
    <dbReference type="NCBI Taxonomy" id="32264"/>
    <lineage>
        <taxon>Eukaryota</taxon>
        <taxon>Metazoa</taxon>
        <taxon>Ecdysozoa</taxon>
        <taxon>Arthropoda</taxon>
        <taxon>Chelicerata</taxon>
        <taxon>Arachnida</taxon>
        <taxon>Acari</taxon>
        <taxon>Acariformes</taxon>
        <taxon>Trombidiformes</taxon>
        <taxon>Prostigmata</taxon>
        <taxon>Eleutherengona</taxon>
        <taxon>Raphignathae</taxon>
        <taxon>Tetranychoidea</taxon>
        <taxon>Tetranychidae</taxon>
        <taxon>Tetranychus</taxon>
    </lineage>
</organism>
<dbReference type="Pfam" id="PF02375">
    <property type="entry name" value="JmjN"/>
    <property type="match status" value="1"/>
</dbReference>
<evidence type="ECO:0000256" key="5">
    <source>
        <dbReference type="ARBA" id="ARBA00022771"/>
    </source>
</evidence>
<dbReference type="SMART" id="SM00545">
    <property type="entry name" value="JmjN"/>
    <property type="match status" value="1"/>
</dbReference>
<gene>
    <name evidence="20" type="primary">107361997</name>
</gene>
<keyword evidence="6" id="KW-0862">Zinc</keyword>
<dbReference type="Pfam" id="PF02373">
    <property type="entry name" value="JmjC"/>
    <property type="match status" value="1"/>
</dbReference>
<evidence type="ECO:0000256" key="8">
    <source>
        <dbReference type="ARBA" id="ARBA00022964"/>
    </source>
</evidence>
<dbReference type="InterPro" id="IPR003347">
    <property type="entry name" value="JmjC_dom"/>
</dbReference>
<dbReference type="EMBL" id="CAEY01001892">
    <property type="status" value="NOT_ANNOTATED_CDS"/>
    <property type="molecule type" value="Genomic_DNA"/>
</dbReference>
<feature type="compositionally biased region" description="Low complexity" evidence="16">
    <location>
        <begin position="466"/>
        <end position="482"/>
    </location>
</feature>
<dbReference type="PROSITE" id="PS51183">
    <property type="entry name" value="JMJN"/>
    <property type="match status" value="1"/>
</dbReference>
<evidence type="ECO:0000259" key="17">
    <source>
        <dbReference type="PROSITE" id="PS51183"/>
    </source>
</evidence>
<evidence type="ECO:0000256" key="12">
    <source>
        <dbReference type="ARBA" id="ARBA00023163"/>
    </source>
</evidence>
<dbReference type="SUPFAM" id="SSF63748">
    <property type="entry name" value="Tudor/PWWP/MBT"/>
    <property type="match status" value="1"/>
</dbReference>
<dbReference type="CDD" id="cd15493">
    <property type="entry name" value="PHD_JMJD2"/>
    <property type="match status" value="1"/>
</dbReference>
<dbReference type="PANTHER" id="PTHR10694">
    <property type="entry name" value="LYSINE-SPECIFIC DEMETHYLASE"/>
    <property type="match status" value="1"/>
</dbReference>
<dbReference type="Proteomes" id="UP000015104">
    <property type="component" value="Unassembled WGS sequence"/>
</dbReference>
<feature type="domain" description="JmjC" evidence="18">
    <location>
        <begin position="140"/>
        <end position="306"/>
    </location>
</feature>
<evidence type="ECO:0000256" key="6">
    <source>
        <dbReference type="ARBA" id="ARBA00022833"/>
    </source>
</evidence>
<dbReference type="GO" id="GO:0008270">
    <property type="term" value="F:zinc ion binding"/>
    <property type="evidence" value="ECO:0007669"/>
    <property type="project" value="UniProtKB-KW"/>
</dbReference>
<dbReference type="EnsemblMetazoa" id="tetur07g05700.1">
    <property type="protein sequence ID" value="tetur07g05700.1"/>
    <property type="gene ID" value="tetur07g05700"/>
</dbReference>
<feature type="region of interest" description="Disordered" evidence="16">
    <location>
        <begin position="364"/>
        <end position="383"/>
    </location>
</feature>
<dbReference type="AlphaFoldDB" id="T1K9P6"/>
<dbReference type="Gene3D" id="3.30.40.10">
    <property type="entry name" value="Zinc/RING finger domain, C3HC4 (zinc finger)"/>
    <property type="match status" value="1"/>
</dbReference>
<dbReference type="InterPro" id="IPR019787">
    <property type="entry name" value="Znf_PHD-finger"/>
</dbReference>
<evidence type="ECO:0000256" key="4">
    <source>
        <dbReference type="ARBA" id="ARBA00022723"/>
    </source>
</evidence>
<keyword evidence="8" id="KW-0223">Dioxygenase</keyword>
<dbReference type="Gene3D" id="2.30.30.140">
    <property type="match status" value="1"/>
</dbReference>
<dbReference type="PANTHER" id="PTHR10694:SF129">
    <property type="entry name" value="LYSINE-SPECIFIC DEMETHYLASE 4B-RELATED"/>
    <property type="match status" value="1"/>
</dbReference>
<sequence>MINIPRIQVFRPSMEEMKDFEGYINKIEKSGAHKAGLAKIIPPAEWKPRRKDSNYQSHEIDQLVIKAPIQQIVQGRLGLYQQYNIQKKSLTVKEFKKLAENPKYRTPDFFDYEELERKYWKNVTYNPPIYGADVPGSLYDEDVDEFNINRLNTILDLVNESYGIKIMGVNTAYLYFGMWKTTFAWHTEDMDLYSINYLHFGAPKSWYCVPPEHGKRLERLAAGFFPSSVTSCPAFLRHKMTLISPAILKQYSIPYNKITQEAGEFMVTFPYSYHAGYNHGYNCAESTNFATERWVEYGKRATRCNCRSDSVKISMEAFVKKYQPERYDLWLQGKDVGPHPEDPTHISPAPLPSDYELQVLSKVSKSKRHPPYKPDPEISDAESMDNHCEAMPTFPTKAARKHFETPGPSATISHQTDSKHGFIDNSVTIGESEYLRTSPPNITDAVKRIKHRFTPKSGLTKRSRKSSTVSSTCSIPPESSSTKMMPTNAPPFMNPTPFINTNPIAGPSYMHSNLCTQPPESVLPLTWVTKPGAYSGALQLIDKFLNCDLTSSVPSSATSFYPTNPNFNLSENVEISSLPYNGNSQASASNDDDVPTDLSMKSKIVLNDDLSKLLADETLSRDMREILKRVPVQPYLYQHLPYSFFGEQIFNCYISSIFPHCSICIIMRKFEIQDDWVDAHYKIPTSSPIILPSAAFAFKVKDATPNLEDIKCSSLLVCADCKICVHSICYGVHNKLDVDNRANWRCDRCINEDYGVNCCLCPLRGGALKKTKDDSKWAHITCALMQPGVTFLNGFNKQPIDISGIKKNRANAPLFKCIYCQKTNNKLTDYISGYCIQCYLAPKCSVKFHTTCAYLNGAKFETDDWPDPIRVYCTKCIGRTSGKHLGLPGEEDEVNLGTIVLAKHKNRRYYEATVMNKTSLILHHAHLEDNSILQILKTSDIVDPDIERTGIPEIGDPITIFWEKTNQAGKYAGNHKSIQYVLKFEDESIIKCTRESFYRLDDEIPLKVQQKRSRATDVKNESAFWAANLKKFKTTIINS</sequence>
<feature type="domain" description="JmjN" evidence="17">
    <location>
        <begin position="7"/>
        <end position="49"/>
    </location>
</feature>
<comment type="catalytic activity">
    <reaction evidence="14">
        <text>N(6),N(6),N(6)-trimethyl-L-lysyl(9)-[histone H3] + 2 2-oxoglutarate + 2 O2 = N(6)-methyl-L-lysyl(9)-[histone H3] + 2 formaldehyde + 2 succinate + 2 CO2</text>
        <dbReference type="Rhea" id="RHEA:60200"/>
        <dbReference type="Rhea" id="RHEA-COMP:15538"/>
        <dbReference type="Rhea" id="RHEA-COMP:15542"/>
        <dbReference type="ChEBI" id="CHEBI:15379"/>
        <dbReference type="ChEBI" id="CHEBI:16526"/>
        <dbReference type="ChEBI" id="CHEBI:16810"/>
        <dbReference type="ChEBI" id="CHEBI:16842"/>
        <dbReference type="ChEBI" id="CHEBI:30031"/>
        <dbReference type="ChEBI" id="CHEBI:61929"/>
        <dbReference type="ChEBI" id="CHEBI:61961"/>
        <dbReference type="EC" id="1.14.11.66"/>
    </reaction>
</comment>
<dbReference type="InterPro" id="IPR003349">
    <property type="entry name" value="JmjN"/>
</dbReference>
<dbReference type="CDD" id="cd20391">
    <property type="entry name" value="Tudor_JMJD2_rpt1"/>
    <property type="match status" value="1"/>
</dbReference>
<feature type="domain" description="PHD-type" evidence="19">
    <location>
        <begin position="755"/>
        <end position="877"/>
    </location>
</feature>
<dbReference type="GO" id="GO:0140681">
    <property type="term" value="F:histone H3K36me2/H3K36me3 demethylase activity"/>
    <property type="evidence" value="ECO:0007669"/>
    <property type="project" value="UniProtKB-ARBA"/>
</dbReference>
<evidence type="ECO:0000313" key="21">
    <source>
        <dbReference type="Proteomes" id="UP000015104"/>
    </source>
</evidence>
<evidence type="ECO:0000256" key="14">
    <source>
        <dbReference type="ARBA" id="ARBA00049349"/>
    </source>
</evidence>
<keyword evidence="21" id="KW-1185">Reference proteome</keyword>
<dbReference type="SMART" id="SM00249">
    <property type="entry name" value="PHD"/>
    <property type="match status" value="2"/>
</dbReference>
<dbReference type="GO" id="GO:0140684">
    <property type="term" value="F:histone H3K9me2/H3K9me3 demethylase activity"/>
    <property type="evidence" value="ECO:0007669"/>
    <property type="project" value="UniProtKB-EC"/>
</dbReference>
<evidence type="ECO:0000259" key="18">
    <source>
        <dbReference type="PROSITE" id="PS51184"/>
    </source>
</evidence>
<feature type="region of interest" description="Disordered" evidence="16">
    <location>
        <begin position="456"/>
        <end position="487"/>
    </location>
</feature>
<comment type="function">
    <text evidence="15">Probable histone demethylase that specifically demethylates 'Lys-9' and 'Lys-36' residues of histone H3, thereby playing a central role in histone code. Demethylation of Lys residue generates formaldehyde and succinate.</text>
</comment>
<accession>T1K9P6</accession>
<dbReference type="Pfam" id="PF13832">
    <property type="entry name" value="zf-HC5HC2H_2"/>
    <property type="match status" value="1"/>
</dbReference>
<evidence type="ECO:0000256" key="9">
    <source>
        <dbReference type="ARBA" id="ARBA00023002"/>
    </source>
</evidence>
<name>T1K9P6_TETUR</name>
<evidence type="ECO:0000256" key="10">
    <source>
        <dbReference type="ARBA" id="ARBA00023004"/>
    </source>
</evidence>
<dbReference type="EC" id="1.14.11.66" evidence="3"/>
<reference evidence="21" key="1">
    <citation type="submission" date="2011-08" db="EMBL/GenBank/DDBJ databases">
        <authorList>
            <person name="Rombauts S."/>
        </authorList>
    </citation>
    <scope>NUCLEOTIDE SEQUENCE</scope>
    <source>
        <strain evidence="21">London</strain>
    </source>
</reference>
<dbReference type="PROSITE" id="PS51184">
    <property type="entry name" value="JMJC"/>
    <property type="match status" value="1"/>
</dbReference>
<keyword evidence="7" id="KW-0156">Chromatin regulator</keyword>
<dbReference type="KEGG" id="tut:107361997"/>
<dbReference type="PROSITE" id="PS51805">
    <property type="entry name" value="EPHD"/>
    <property type="match status" value="1"/>
</dbReference>
<dbReference type="InterPro" id="IPR013083">
    <property type="entry name" value="Znf_RING/FYVE/PHD"/>
</dbReference>
<keyword evidence="13" id="KW-0539">Nucleus</keyword>
<dbReference type="GO" id="GO:0005634">
    <property type="term" value="C:nucleus"/>
    <property type="evidence" value="ECO:0007669"/>
    <property type="project" value="TreeGrafter"/>
</dbReference>
<keyword evidence="5" id="KW-0863">Zinc-finger</keyword>
<dbReference type="GO" id="GO:0048512">
    <property type="term" value="P:circadian behavior"/>
    <property type="evidence" value="ECO:0007669"/>
    <property type="project" value="UniProtKB-ARBA"/>
</dbReference>
<keyword evidence="10" id="KW-0408">Iron</keyword>
<dbReference type="GO" id="GO:0000785">
    <property type="term" value="C:chromatin"/>
    <property type="evidence" value="ECO:0007669"/>
    <property type="project" value="TreeGrafter"/>
</dbReference>
<keyword evidence="12" id="KW-0804">Transcription</keyword>
<evidence type="ECO:0000259" key="19">
    <source>
        <dbReference type="PROSITE" id="PS51805"/>
    </source>
</evidence>